<organism evidence="9 10">
    <name type="scientific">Brassica carinata</name>
    <name type="common">Ethiopian mustard</name>
    <name type="synonym">Abyssinian cabbage</name>
    <dbReference type="NCBI Taxonomy" id="52824"/>
    <lineage>
        <taxon>Eukaryota</taxon>
        <taxon>Viridiplantae</taxon>
        <taxon>Streptophyta</taxon>
        <taxon>Embryophyta</taxon>
        <taxon>Tracheophyta</taxon>
        <taxon>Spermatophyta</taxon>
        <taxon>Magnoliopsida</taxon>
        <taxon>eudicotyledons</taxon>
        <taxon>Gunneridae</taxon>
        <taxon>Pentapetalae</taxon>
        <taxon>rosids</taxon>
        <taxon>malvids</taxon>
        <taxon>Brassicales</taxon>
        <taxon>Brassicaceae</taxon>
        <taxon>Brassiceae</taxon>
        <taxon>Brassica</taxon>
    </lineage>
</organism>
<dbReference type="GO" id="GO:0031490">
    <property type="term" value="F:chromatin DNA binding"/>
    <property type="evidence" value="ECO:0007669"/>
    <property type="project" value="TreeGrafter"/>
</dbReference>
<evidence type="ECO:0000259" key="8">
    <source>
        <dbReference type="Pfam" id="PF09733"/>
    </source>
</evidence>
<protein>
    <recommendedName>
        <fullName evidence="8">Polycomb protein VEFS-Box domain-containing protein</fullName>
    </recommendedName>
</protein>
<dbReference type="CDD" id="cd21553">
    <property type="entry name" value="VEFS-box_EMF2-like"/>
    <property type="match status" value="1"/>
</dbReference>
<dbReference type="EMBL" id="JAAMPC010001604">
    <property type="protein sequence ID" value="KAG2239036.1"/>
    <property type="molecule type" value="Genomic_DNA"/>
</dbReference>
<evidence type="ECO:0000256" key="2">
    <source>
        <dbReference type="ARBA" id="ARBA00022723"/>
    </source>
</evidence>
<dbReference type="GO" id="GO:0005634">
    <property type="term" value="C:nucleus"/>
    <property type="evidence" value="ECO:0007669"/>
    <property type="project" value="TreeGrafter"/>
</dbReference>
<dbReference type="Pfam" id="PF09733">
    <property type="entry name" value="VEFS-Box"/>
    <property type="match status" value="1"/>
</dbReference>
<feature type="region of interest" description="Disordered" evidence="7">
    <location>
        <begin position="1"/>
        <end position="24"/>
    </location>
</feature>
<evidence type="ECO:0000256" key="4">
    <source>
        <dbReference type="ARBA" id="ARBA00022833"/>
    </source>
</evidence>
<dbReference type="OrthoDB" id="166746at2759"/>
<evidence type="ECO:0000313" key="10">
    <source>
        <dbReference type="Proteomes" id="UP000886595"/>
    </source>
</evidence>
<evidence type="ECO:0000256" key="5">
    <source>
        <dbReference type="ARBA" id="ARBA00023015"/>
    </source>
</evidence>
<evidence type="ECO:0000256" key="6">
    <source>
        <dbReference type="ARBA" id="ARBA00023163"/>
    </source>
</evidence>
<dbReference type="GO" id="GO:0008270">
    <property type="term" value="F:zinc ion binding"/>
    <property type="evidence" value="ECO:0007669"/>
    <property type="project" value="UniProtKB-KW"/>
</dbReference>
<dbReference type="InterPro" id="IPR019135">
    <property type="entry name" value="Polycomb_protein_VEFS-Box"/>
</dbReference>
<accession>A0A8X7NTP4</accession>
<keyword evidence="3" id="KW-0863">Zinc-finger</keyword>
<gene>
    <name evidence="9" type="ORF">Bca52824_089896</name>
</gene>
<dbReference type="PANTHER" id="PTHR22597:SF20">
    <property type="entry name" value="POLYCOMB PROTEIN VEFS-BOX DOMAIN-CONTAINING PROTEIN"/>
    <property type="match status" value="1"/>
</dbReference>
<proteinExistence type="inferred from homology"/>
<comment type="caution">
    <text evidence="9">The sequence shown here is derived from an EMBL/GenBank/DDBJ whole genome shotgun (WGS) entry which is preliminary data.</text>
</comment>
<name>A0A8X7NTP4_BRACI</name>
<dbReference type="PANTHER" id="PTHR22597">
    <property type="entry name" value="POLYCOMB GROUP PROTEIN"/>
    <property type="match status" value="1"/>
</dbReference>
<keyword evidence="5" id="KW-0805">Transcription regulation</keyword>
<reference evidence="9 10" key="1">
    <citation type="submission" date="2020-02" db="EMBL/GenBank/DDBJ databases">
        <authorList>
            <person name="Ma Q."/>
            <person name="Huang Y."/>
            <person name="Song X."/>
            <person name="Pei D."/>
        </authorList>
    </citation>
    <scope>NUCLEOTIDE SEQUENCE [LARGE SCALE GENOMIC DNA]</scope>
    <source>
        <strain evidence="9">Sxm20200214</strain>
        <tissue evidence="9">Leaf</tissue>
    </source>
</reference>
<dbReference type="AlphaFoldDB" id="A0A8X7NTP4"/>
<sequence>MTLEEVMSDRDSDDEVDGEDADLADRHRIDALEDVSPTEKNFMHLWNSFVKKQRVFTDGHVPWACEAISKFHKKEFIESKPLHS</sequence>
<keyword evidence="4" id="KW-0862">Zinc</keyword>
<keyword evidence="10" id="KW-1185">Reference proteome</keyword>
<evidence type="ECO:0000256" key="7">
    <source>
        <dbReference type="SAM" id="MobiDB-lite"/>
    </source>
</evidence>
<dbReference type="Proteomes" id="UP000886595">
    <property type="component" value="Unassembled WGS sequence"/>
</dbReference>
<feature type="compositionally biased region" description="Acidic residues" evidence="7">
    <location>
        <begin position="11"/>
        <end position="22"/>
    </location>
</feature>
<evidence type="ECO:0000313" key="9">
    <source>
        <dbReference type="EMBL" id="KAG2239036.1"/>
    </source>
</evidence>
<feature type="domain" description="Polycomb protein VEFS-Box" evidence="8">
    <location>
        <begin position="1"/>
        <end position="83"/>
    </location>
</feature>
<evidence type="ECO:0000256" key="1">
    <source>
        <dbReference type="ARBA" id="ARBA00007416"/>
    </source>
</evidence>
<comment type="similarity">
    <text evidence="1">Belongs to the VEFS (VRN2-EMF2-FIS2-SU(Z)12) family.</text>
</comment>
<evidence type="ECO:0000256" key="3">
    <source>
        <dbReference type="ARBA" id="ARBA00022771"/>
    </source>
</evidence>
<keyword evidence="2" id="KW-0479">Metal-binding</keyword>
<keyword evidence="6" id="KW-0804">Transcription</keyword>